<dbReference type="EMBL" id="OU015569">
    <property type="protein sequence ID" value="CAG5099404.1"/>
    <property type="molecule type" value="Genomic_DNA"/>
</dbReference>
<evidence type="ECO:0000256" key="1">
    <source>
        <dbReference type="SAM" id="Coils"/>
    </source>
</evidence>
<accession>A0ABN7SQP4</accession>
<feature type="coiled-coil region" evidence="1">
    <location>
        <begin position="83"/>
        <end position="176"/>
    </location>
</feature>
<proteinExistence type="predicted"/>
<name>A0ABN7SQP4_OIKDI</name>
<evidence type="ECO:0000313" key="3">
    <source>
        <dbReference type="Proteomes" id="UP001158576"/>
    </source>
</evidence>
<protein>
    <submittedName>
        <fullName evidence="2">Oidioi.mRNA.OKI2018_I69.XSR.g16512.t1.cds</fullName>
    </submittedName>
</protein>
<keyword evidence="3" id="KW-1185">Reference proteome</keyword>
<organism evidence="2 3">
    <name type="scientific">Oikopleura dioica</name>
    <name type="common">Tunicate</name>
    <dbReference type="NCBI Taxonomy" id="34765"/>
    <lineage>
        <taxon>Eukaryota</taxon>
        <taxon>Metazoa</taxon>
        <taxon>Chordata</taxon>
        <taxon>Tunicata</taxon>
        <taxon>Appendicularia</taxon>
        <taxon>Copelata</taxon>
        <taxon>Oikopleuridae</taxon>
        <taxon>Oikopleura</taxon>
    </lineage>
</organism>
<evidence type="ECO:0000313" key="2">
    <source>
        <dbReference type="EMBL" id="CAG5099404.1"/>
    </source>
</evidence>
<sequence length="219" mass="25635">MKLNLTFLALAFAGKSDKKCRACDDLISRFNDWHKNPNMVCDRYTSPKFIAKGNLRGASGWWHKTGEKLMNQYVDKAAELHQARLDLRAANKLEKELAKYNKQKKKIEEQKAKAENKAFKKADWEAWREDQRQKNEEARAQKKQEKKERKAAAKALKELKKEQRLAKRLLADQNKALFAFYASLEEHYEPVCPDLYLIEGIQNETVVARKYENFLRTLA</sequence>
<dbReference type="Proteomes" id="UP001158576">
    <property type="component" value="Chromosome XSR"/>
</dbReference>
<keyword evidence="1" id="KW-0175">Coiled coil</keyword>
<gene>
    <name evidence="2" type="ORF">OKIOD_LOCUS8070</name>
</gene>
<reference evidence="2 3" key="1">
    <citation type="submission" date="2021-04" db="EMBL/GenBank/DDBJ databases">
        <authorList>
            <person name="Bliznina A."/>
        </authorList>
    </citation>
    <scope>NUCLEOTIDE SEQUENCE [LARGE SCALE GENOMIC DNA]</scope>
</reference>